<feature type="region of interest" description="Disordered" evidence="1">
    <location>
        <begin position="642"/>
        <end position="668"/>
    </location>
</feature>
<feature type="compositionally biased region" description="Polar residues" evidence="1">
    <location>
        <begin position="434"/>
        <end position="444"/>
    </location>
</feature>
<feature type="compositionally biased region" description="Basic residues" evidence="1">
    <location>
        <begin position="1"/>
        <end position="14"/>
    </location>
</feature>
<feature type="compositionally biased region" description="Low complexity" evidence="1">
    <location>
        <begin position="279"/>
        <end position="291"/>
    </location>
</feature>
<dbReference type="EMBL" id="JAGRRH010000018">
    <property type="protein sequence ID" value="KAG7350712.1"/>
    <property type="molecule type" value="Genomic_DNA"/>
</dbReference>
<evidence type="ECO:0000313" key="3">
    <source>
        <dbReference type="Proteomes" id="UP000693970"/>
    </source>
</evidence>
<feature type="compositionally biased region" description="Polar residues" evidence="1">
    <location>
        <begin position="555"/>
        <end position="570"/>
    </location>
</feature>
<feature type="compositionally biased region" description="Polar residues" evidence="1">
    <location>
        <begin position="30"/>
        <end position="61"/>
    </location>
</feature>
<feature type="compositionally biased region" description="Basic and acidic residues" evidence="1">
    <location>
        <begin position="482"/>
        <end position="491"/>
    </location>
</feature>
<sequence>MTKAKRQGGKKDKRKGQGNDSAKKLKDSQQQHMQQTSDEGHNHFSSSSQGQHSALEQTGHTSAADAEGGRATGICGANQASVISSLHTQSSTAAPSAFGGFQSQSSATRIPDLHRYLSEQLMRRQIQEQQKQSLSPNLQNLVEQLLSQQSKPLQVGQQNHQQSQQQVSFLHQLQKQQPTVGNGAFLPIPLSPAGMNNASAVSNIQTMLASLLLWQNQNTAQAGPLPTTAGAFSSNNSTASYDSTTPISGEMIAALLSPILRESLNHPATLSAATVAAANHSSMSTSDSSISQPPNNRPEKKPRAQQPKGDANNTSYWPQQQQEQQLLDLSSNDASSSSSEQQQQQQQQQQQHASFSNTGQKQLLFPCRARAVPPDHNSKTAVLRIPPDVKHGHGLVCSHEGCQRKGIKFLYCVFCKTPVAKANFGNRHKHGENGNPSKSDSINSPKDPGGGSSTFQQKNIVRPDYDNNPIHLASNPTVRGETPSRKRERPPESISISPKGHQQDKSKPTSIKKVTVPELIQGKVAATDRLPTDNMSSMSLLSSSGQEEKGKHQEATSLAPTQSGSPVQTIDWNNLMSGGLRRMSTSERLDLWRYMLESRPSPESSPRQSAEDTDRMSVSAMTDSRALSEWMDRILWLSDPLNWPSEGSVDTHPASQQKESDENQDYER</sequence>
<feature type="compositionally biased region" description="Basic and acidic residues" evidence="1">
    <location>
        <begin position="658"/>
        <end position="668"/>
    </location>
</feature>
<proteinExistence type="predicted"/>
<feature type="region of interest" description="Disordered" evidence="1">
    <location>
        <begin position="1"/>
        <end position="67"/>
    </location>
</feature>
<feature type="compositionally biased region" description="Low complexity" evidence="1">
    <location>
        <begin position="319"/>
        <end position="351"/>
    </location>
</feature>
<feature type="region of interest" description="Disordered" evidence="1">
    <location>
        <begin position="598"/>
        <end position="620"/>
    </location>
</feature>
<feature type="region of interest" description="Disordered" evidence="1">
    <location>
        <begin position="279"/>
        <end position="357"/>
    </location>
</feature>
<reference evidence="2" key="1">
    <citation type="journal article" date="2021" name="Sci. Rep.">
        <title>Diploid genomic architecture of Nitzschia inconspicua, an elite biomass production diatom.</title>
        <authorList>
            <person name="Oliver A."/>
            <person name="Podell S."/>
            <person name="Pinowska A."/>
            <person name="Traller J.C."/>
            <person name="Smith S.R."/>
            <person name="McClure R."/>
            <person name="Beliaev A."/>
            <person name="Bohutskyi P."/>
            <person name="Hill E.A."/>
            <person name="Rabines A."/>
            <person name="Zheng H."/>
            <person name="Allen L.Z."/>
            <person name="Kuo A."/>
            <person name="Grigoriev I.V."/>
            <person name="Allen A.E."/>
            <person name="Hazlebeck D."/>
            <person name="Allen E.E."/>
        </authorList>
    </citation>
    <scope>NUCLEOTIDE SEQUENCE</scope>
    <source>
        <strain evidence="2">Hildebrandi</strain>
    </source>
</reference>
<gene>
    <name evidence="2" type="ORF">IV203_010072</name>
</gene>
<comment type="caution">
    <text evidence="2">The sequence shown here is derived from an EMBL/GenBank/DDBJ whole genome shotgun (WGS) entry which is preliminary data.</text>
</comment>
<dbReference type="Proteomes" id="UP000693970">
    <property type="component" value="Unassembled WGS sequence"/>
</dbReference>
<protein>
    <submittedName>
        <fullName evidence="2">Uncharacterized protein</fullName>
    </submittedName>
</protein>
<feature type="compositionally biased region" description="Low complexity" evidence="1">
    <location>
        <begin position="598"/>
        <end position="607"/>
    </location>
</feature>
<organism evidence="2 3">
    <name type="scientific">Nitzschia inconspicua</name>
    <dbReference type="NCBI Taxonomy" id="303405"/>
    <lineage>
        <taxon>Eukaryota</taxon>
        <taxon>Sar</taxon>
        <taxon>Stramenopiles</taxon>
        <taxon>Ochrophyta</taxon>
        <taxon>Bacillariophyta</taxon>
        <taxon>Bacillariophyceae</taxon>
        <taxon>Bacillariophycidae</taxon>
        <taxon>Bacillariales</taxon>
        <taxon>Bacillariaceae</taxon>
        <taxon>Nitzschia</taxon>
    </lineage>
</organism>
<evidence type="ECO:0000313" key="2">
    <source>
        <dbReference type="EMBL" id="KAG7350712.1"/>
    </source>
</evidence>
<feature type="region of interest" description="Disordered" evidence="1">
    <location>
        <begin position="423"/>
        <end position="570"/>
    </location>
</feature>
<evidence type="ECO:0000256" key="1">
    <source>
        <dbReference type="SAM" id="MobiDB-lite"/>
    </source>
</evidence>
<feature type="compositionally biased region" description="Low complexity" evidence="1">
    <location>
        <begin position="535"/>
        <end position="544"/>
    </location>
</feature>
<dbReference type="AlphaFoldDB" id="A0A9K3PK56"/>
<name>A0A9K3PK56_9STRA</name>
<keyword evidence="3" id="KW-1185">Reference proteome</keyword>
<feature type="compositionally biased region" description="Basic and acidic residues" evidence="1">
    <location>
        <begin position="15"/>
        <end position="29"/>
    </location>
</feature>
<accession>A0A9K3PK56</accession>
<reference evidence="2" key="2">
    <citation type="submission" date="2021-04" db="EMBL/GenBank/DDBJ databases">
        <authorList>
            <person name="Podell S."/>
        </authorList>
    </citation>
    <scope>NUCLEOTIDE SEQUENCE</scope>
    <source>
        <strain evidence="2">Hildebrandi</strain>
    </source>
</reference>